<keyword evidence="3" id="KW-1185">Reference proteome</keyword>
<organism evidence="2 3">
    <name type="scientific">Populus trichocarpa</name>
    <name type="common">Western balsam poplar</name>
    <name type="synonym">Populus balsamifera subsp. trichocarpa</name>
    <dbReference type="NCBI Taxonomy" id="3694"/>
    <lineage>
        <taxon>Eukaryota</taxon>
        <taxon>Viridiplantae</taxon>
        <taxon>Streptophyta</taxon>
        <taxon>Embryophyta</taxon>
        <taxon>Tracheophyta</taxon>
        <taxon>Spermatophyta</taxon>
        <taxon>Magnoliopsida</taxon>
        <taxon>eudicotyledons</taxon>
        <taxon>Gunneridae</taxon>
        <taxon>Pentapetalae</taxon>
        <taxon>rosids</taxon>
        <taxon>fabids</taxon>
        <taxon>Malpighiales</taxon>
        <taxon>Salicaceae</taxon>
        <taxon>Saliceae</taxon>
        <taxon>Populus</taxon>
    </lineage>
</organism>
<dbReference type="Proteomes" id="UP000006729">
    <property type="component" value="Chromosome 15"/>
</dbReference>
<feature type="chain" id="PRO_5030166399" evidence="1">
    <location>
        <begin position="32"/>
        <end position="54"/>
    </location>
</feature>
<reference evidence="2 3" key="1">
    <citation type="journal article" date="2006" name="Science">
        <title>The genome of black cottonwood, Populus trichocarpa (Torr. &amp; Gray).</title>
        <authorList>
            <person name="Tuskan G.A."/>
            <person name="Difazio S."/>
            <person name="Jansson S."/>
            <person name="Bohlmann J."/>
            <person name="Grigoriev I."/>
            <person name="Hellsten U."/>
            <person name="Putnam N."/>
            <person name="Ralph S."/>
            <person name="Rombauts S."/>
            <person name="Salamov A."/>
            <person name="Schein J."/>
            <person name="Sterck L."/>
            <person name="Aerts A."/>
            <person name="Bhalerao R.R."/>
            <person name="Bhalerao R.P."/>
            <person name="Blaudez D."/>
            <person name="Boerjan W."/>
            <person name="Brun A."/>
            <person name="Brunner A."/>
            <person name="Busov V."/>
            <person name="Campbell M."/>
            <person name="Carlson J."/>
            <person name="Chalot M."/>
            <person name="Chapman J."/>
            <person name="Chen G.L."/>
            <person name="Cooper D."/>
            <person name="Coutinho P.M."/>
            <person name="Couturier J."/>
            <person name="Covert S."/>
            <person name="Cronk Q."/>
            <person name="Cunningham R."/>
            <person name="Davis J."/>
            <person name="Degroeve S."/>
            <person name="Dejardin A."/>
            <person name="Depamphilis C."/>
            <person name="Detter J."/>
            <person name="Dirks B."/>
            <person name="Dubchak I."/>
            <person name="Duplessis S."/>
            <person name="Ehlting J."/>
            <person name="Ellis B."/>
            <person name="Gendler K."/>
            <person name="Goodstein D."/>
            <person name="Gribskov M."/>
            <person name="Grimwood J."/>
            <person name="Groover A."/>
            <person name="Gunter L."/>
            <person name="Hamberger B."/>
            <person name="Heinze B."/>
            <person name="Helariutta Y."/>
            <person name="Henrissat B."/>
            <person name="Holligan D."/>
            <person name="Holt R."/>
            <person name="Huang W."/>
            <person name="Islam-Faridi N."/>
            <person name="Jones S."/>
            <person name="Jones-Rhoades M."/>
            <person name="Jorgensen R."/>
            <person name="Joshi C."/>
            <person name="Kangasjarvi J."/>
            <person name="Karlsson J."/>
            <person name="Kelleher C."/>
            <person name="Kirkpatrick R."/>
            <person name="Kirst M."/>
            <person name="Kohler A."/>
            <person name="Kalluri U."/>
            <person name="Larimer F."/>
            <person name="Leebens-Mack J."/>
            <person name="Leple J.C."/>
            <person name="Locascio P."/>
            <person name="Lou Y."/>
            <person name="Lucas S."/>
            <person name="Martin F."/>
            <person name="Montanini B."/>
            <person name="Napoli C."/>
            <person name="Nelson D.R."/>
            <person name="Nelson C."/>
            <person name="Nieminen K."/>
            <person name="Nilsson O."/>
            <person name="Pereda V."/>
            <person name="Peter G."/>
            <person name="Philippe R."/>
            <person name="Pilate G."/>
            <person name="Poliakov A."/>
            <person name="Razumovskaya J."/>
            <person name="Richardson P."/>
            <person name="Rinaldi C."/>
            <person name="Ritland K."/>
            <person name="Rouze P."/>
            <person name="Ryaboy D."/>
            <person name="Schmutz J."/>
            <person name="Schrader J."/>
            <person name="Segerman B."/>
            <person name="Shin H."/>
            <person name="Siddiqui A."/>
            <person name="Sterky F."/>
            <person name="Terry A."/>
            <person name="Tsai C.J."/>
            <person name="Uberbacher E."/>
            <person name="Unneberg P."/>
            <person name="Vahala J."/>
            <person name="Wall K."/>
            <person name="Wessler S."/>
            <person name="Yang G."/>
            <person name="Yin T."/>
            <person name="Douglas C."/>
            <person name="Marra M."/>
            <person name="Sandberg G."/>
            <person name="Van de Peer Y."/>
            <person name="Rokhsar D."/>
        </authorList>
    </citation>
    <scope>NUCLEOTIDE SEQUENCE [LARGE SCALE GENOMIC DNA]</scope>
    <source>
        <strain evidence="3">cv. Nisqually</strain>
    </source>
</reference>
<dbReference type="EMBL" id="CM009304">
    <property type="protein sequence ID" value="PNS99812.1"/>
    <property type="molecule type" value="Genomic_DNA"/>
</dbReference>
<dbReference type="HOGENOM" id="CLU_3053928_0_0_1"/>
<dbReference type="AlphaFoldDB" id="B9IDP5"/>
<name>B9IDP5_POPTR</name>
<evidence type="ECO:0000313" key="2">
    <source>
        <dbReference type="EMBL" id="PNS99812.1"/>
    </source>
</evidence>
<evidence type="ECO:0000313" key="3">
    <source>
        <dbReference type="Proteomes" id="UP000006729"/>
    </source>
</evidence>
<accession>B9IDP5</accession>
<keyword evidence="1" id="KW-0732">Signal</keyword>
<dbReference type="InParanoid" id="B9IDP5"/>
<feature type="signal peptide" evidence="1">
    <location>
        <begin position="1"/>
        <end position="31"/>
    </location>
</feature>
<protein>
    <submittedName>
        <fullName evidence="2">Uncharacterized protein</fullName>
    </submittedName>
</protein>
<proteinExistence type="predicted"/>
<sequence length="54" mass="5907">MVSAVTASNGPSRYFLLYLSLWAFLSHLCQNGVHVEGWLNPGDLTASHTWACPS</sequence>
<evidence type="ECO:0000256" key="1">
    <source>
        <dbReference type="SAM" id="SignalP"/>
    </source>
</evidence>
<gene>
    <name evidence="2" type="ORF">POPTR_015G011700</name>
</gene>